<proteinExistence type="predicted"/>
<evidence type="ECO:0000256" key="1">
    <source>
        <dbReference type="SAM" id="MobiDB-lite"/>
    </source>
</evidence>
<dbReference type="Proteomes" id="UP000762676">
    <property type="component" value="Unassembled WGS sequence"/>
</dbReference>
<gene>
    <name evidence="2" type="ORF">ElyMa_005480800</name>
</gene>
<reference evidence="2 3" key="1">
    <citation type="journal article" date="2021" name="Elife">
        <title>Chloroplast acquisition without the gene transfer in kleptoplastic sea slugs, Plakobranchus ocellatus.</title>
        <authorList>
            <person name="Maeda T."/>
            <person name="Takahashi S."/>
            <person name="Yoshida T."/>
            <person name="Shimamura S."/>
            <person name="Takaki Y."/>
            <person name="Nagai Y."/>
            <person name="Toyoda A."/>
            <person name="Suzuki Y."/>
            <person name="Arimoto A."/>
            <person name="Ishii H."/>
            <person name="Satoh N."/>
            <person name="Nishiyama T."/>
            <person name="Hasebe M."/>
            <person name="Maruyama T."/>
            <person name="Minagawa J."/>
            <person name="Obokata J."/>
            <person name="Shigenobu S."/>
        </authorList>
    </citation>
    <scope>NUCLEOTIDE SEQUENCE [LARGE SCALE GENOMIC DNA]</scope>
</reference>
<accession>A0AAV4ET12</accession>
<dbReference type="AlphaFoldDB" id="A0AAV4ET12"/>
<sequence length="66" mass="7505">MNCKDRQIEKQSEEEARIGRDGYGTDNNVCPVRRSPIPGQTPARANFDHSATWAKRISILLFIVVF</sequence>
<dbReference type="EMBL" id="BMAT01010914">
    <property type="protein sequence ID" value="GFR63306.1"/>
    <property type="molecule type" value="Genomic_DNA"/>
</dbReference>
<comment type="caution">
    <text evidence="2">The sequence shown here is derived from an EMBL/GenBank/DDBJ whole genome shotgun (WGS) entry which is preliminary data.</text>
</comment>
<name>A0AAV4ET12_9GAST</name>
<organism evidence="2 3">
    <name type="scientific">Elysia marginata</name>
    <dbReference type="NCBI Taxonomy" id="1093978"/>
    <lineage>
        <taxon>Eukaryota</taxon>
        <taxon>Metazoa</taxon>
        <taxon>Spiralia</taxon>
        <taxon>Lophotrochozoa</taxon>
        <taxon>Mollusca</taxon>
        <taxon>Gastropoda</taxon>
        <taxon>Heterobranchia</taxon>
        <taxon>Euthyneura</taxon>
        <taxon>Panpulmonata</taxon>
        <taxon>Sacoglossa</taxon>
        <taxon>Placobranchoidea</taxon>
        <taxon>Plakobranchidae</taxon>
        <taxon>Elysia</taxon>
    </lineage>
</organism>
<feature type="compositionally biased region" description="Basic and acidic residues" evidence="1">
    <location>
        <begin position="1"/>
        <end position="20"/>
    </location>
</feature>
<keyword evidence="3" id="KW-1185">Reference proteome</keyword>
<evidence type="ECO:0000313" key="2">
    <source>
        <dbReference type="EMBL" id="GFR63306.1"/>
    </source>
</evidence>
<protein>
    <submittedName>
        <fullName evidence="2">Uncharacterized protein</fullName>
    </submittedName>
</protein>
<feature type="region of interest" description="Disordered" evidence="1">
    <location>
        <begin position="1"/>
        <end position="44"/>
    </location>
</feature>
<evidence type="ECO:0000313" key="3">
    <source>
        <dbReference type="Proteomes" id="UP000762676"/>
    </source>
</evidence>